<feature type="domain" description="FAS1" evidence="1">
    <location>
        <begin position="484"/>
        <end position="627"/>
    </location>
</feature>
<feature type="domain" description="FAS1" evidence="1">
    <location>
        <begin position="44"/>
        <end position="177"/>
    </location>
</feature>
<evidence type="ECO:0000259" key="1">
    <source>
        <dbReference type="PROSITE" id="PS50213"/>
    </source>
</evidence>
<dbReference type="Pfam" id="PF02469">
    <property type="entry name" value="Fasciclin"/>
    <property type="match status" value="5"/>
</dbReference>
<accession>A0ABT8F4S6</accession>
<comment type="caution">
    <text evidence="2">The sequence shown here is derived from an EMBL/GenBank/DDBJ whole genome shotgun (WGS) entry which is preliminary data.</text>
</comment>
<proteinExistence type="predicted"/>
<dbReference type="PROSITE" id="PS50213">
    <property type="entry name" value="FAS1"/>
    <property type="match status" value="5"/>
</dbReference>
<protein>
    <submittedName>
        <fullName evidence="2">Fasciclin domain-containing protein</fullName>
    </submittedName>
</protein>
<reference evidence="2" key="1">
    <citation type="submission" date="2023-06" db="EMBL/GenBank/DDBJ databases">
        <title>Cytophagales bacterium Strain LB-30, isolated from soil.</title>
        <authorList>
            <person name="Liu B."/>
        </authorList>
    </citation>
    <scope>NUCLEOTIDE SEQUENCE</scope>
    <source>
        <strain evidence="2">LB-30</strain>
    </source>
</reference>
<dbReference type="SUPFAM" id="SSF82153">
    <property type="entry name" value="FAS1 domain"/>
    <property type="match status" value="5"/>
</dbReference>
<gene>
    <name evidence="2" type="ORF">QWY31_07040</name>
</gene>
<organism evidence="2 3">
    <name type="scientific">Shiella aurantiaca</name>
    <dbReference type="NCBI Taxonomy" id="3058365"/>
    <lineage>
        <taxon>Bacteria</taxon>
        <taxon>Pseudomonadati</taxon>
        <taxon>Bacteroidota</taxon>
        <taxon>Cytophagia</taxon>
        <taxon>Cytophagales</taxon>
        <taxon>Shiellaceae</taxon>
        <taxon>Shiella</taxon>
    </lineage>
</organism>
<evidence type="ECO:0000313" key="3">
    <source>
        <dbReference type="Proteomes" id="UP001168552"/>
    </source>
</evidence>
<dbReference type="PANTHER" id="PTHR10900">
    <property type="entry name" value="PERIOSTIN-RELATED"/>
    <property type="match status" value="1"/>
</dbReference>
<name>A0ABT8F4S6_9BACT</name>
<dbReference type="Gene3D" id="2.30.180.10">
    <property type="entry name" value="FAS1 domain"/>
    <property type="match status" value="5"/>
</dbReference>
<dbReference type="PANTHER" id="PTHR10900:SF77">
    <property type="entry name" value="FI19380P1"/>
    <property type="match status" value="1"/>
</dbReference>
<dbReference type="RefSeq" id="WP_320003775.1">
    <property type="nucleotide sequence ID" value="NZ_JAUHJS010000003.1"/>
</dbReference>
<dbReference type="PROSITE" id="PS51257">
    <property type="entry name" value="PROKAR_LIPOPROTEIN"/>
    <property type="match status" value="1"/>
</dbReference>
<keyword evidence="3" id="KW-1185">Reference proteome</keyword>
<dbReference type="InterPro" id="IPR036378">
    <property type="entry name" value="FAS1_dom_sf"/>
</dbReference>
<feature type="domain" description="FAS1" evidence="1">
    <location>
        <begin position="187"/>
        <end position="330"/>
    </location>
</feature>
<sequence>MSKLFKTLSAQALVSRLMLLFVMSITLVLSACDKEEDEPTAEQPKTIAEIAQETSELSTLVAALEEANLLGTLQGEGSFTVFAPTNNAFNAFLEANGLTAEELLANPDLGDILLYHVLGVEVNAAGLVTGTRATLLEDASIAITRDGAAVILNGSIRVSQADIEASNGIIHIIDGVLDPSVDVEEPELPNLVDAATQAGLTTLLAAVEAADLGSTLLEAEALTVFAPTNDAFAALLEAYNVDDLTKLVTELGGLEQLSTVLGFHVVPAVAFSTDLADGAQTFNTLAGQEITVTKTNSGVTVTDAQGTVYSVSAADVAISNGVVHVIDGVLVPSLSYPTVVEAAEAAGLSVLLEAVTAADLGATLLDAEAITVFAPTNEAFTTLLEDFGAANLNELVEALGGLDKLSTVLSYHVVPTVAFSHDLTDGMTVETLAGQILTINLSGDNVTLTDVSGNTFSVTTANVVIGNGVVHVIDGVLIPELEEPAPNLVDAATAAGLTTLLDAVTAADLGSTLLEAEAITVFAPTNEAFGNLLTALNASTLDELVIRIGGLEKLVSVLGFHVVPAVAFSTDLAEGAQEFTTLNGQVLTVTKTGSAVTVTDAAGSVYNVSTADVEIANGVVHVIDGVVVPDLELPTVVEAAESAGLTTLLAAVTEANLGSTLLDAEAITVFAPSNAAFDELLARFEATNLDELVTAIGGVANLEKVLGFHVVPSVAFSFNLTDDMTVETLAGETLTINVSGDAVTVTDSEGTVHTVTTANVAIANGVVHVIDGVLVPSL</sequence>
<dbReference type="EMBL" id="JAUHJS010000003">
    <property type="protein sequence ID" value="MDN4165249.1"/>
    <property type="molecule type" value="Genomic_DNA"/>
</dbReference>
<dbReference type="InterPro" id="IPR050904">
    <property type="entry name" value="Adhesion/Biosynth-related"/>
</dbReference>
<dbReference type="SMART" id="SM00554">
    <property type="entry name" value="FAS1"/>
    <property type="match status" value="5"/>
</dbReference>
<dbReference type="Proteomes" id="UP001168552">
    <property type="component" value="Unassembled WGS sequence"/>
</dbReference>
<feature type="domain" description="FAS1" evidence="1">
    <location>
        <begin position="335"/>
        <end position="477"/>
    </location>
</feature>
<feature type="domain" description="FAS1" evidence="1">
    <location>
        <begin position="632"/>
        <end position="774"/>
    </location>
</feature>
<evidence type="ECO:0000313" key="2">
    <source>
        <dbReference type="EMBL" id="MDN4165249.1"/>
    </source>
</evidence>
<dbReference type="InterPro" id="IPR000782">
    <property type="entry name" value="FAS1_domain"/>
</dbReference>